<comment type="caution">
    <text evidence="11">The sequence shown here is derived from an EMBL/GenBank/DDBJ whole genome shotgun (WGS) entry which is preliminary data.</text>
</comment>
<evidence type="ECO:0000256" key="5">
    <source>
        <dbReference type="ARBA" id="ARBA00023170"/>
    </source>
</evidence>
<dbReference type="PANTHER" id="PTHR46330:SF6">
    <property type="entry name" value="HEMATOPOIETIC DEATH RECEPTOR-RELATED"/>
    <property type="match status" value="1"/>
</dbReference>
<evidence type="ECO:0000256" key="9">
    <source>
        <dbReference type="SAM" id="SignalP"/>
    </source>
</evidence>
<keyword evidence="6" id="KW-0325">Glycoprotein</keyword>
<name>A0AAE0YQM0_9GAST</name>
<dbReference type="PANTHER" id="PTHR46330">
    <property type="entry name" value="TUMOR NECROSIS FACTOR RECEPTOR SUPERFAMILY MEMBER 10B"/>
    <property type="match status" value="1"/>
</dbReference>
<organism evidence="11 12">
    <name type="scientific">Elysia crispata</name>
    <name type="common">lettuce slug</name>
    <dbReference type="NCBI Taxonomy" id="231223"/>
    <lineage>
        <taxon>Eukaryota</taxon>
        <taxon>Metazoa</taxon>
        <taxon>Spiralia</taxon>
        <taxon>Lophotrochozoa</taxon>
        <taxon>Mollusca</taxon>
        <taxon>Gastropoda</taxon>
        <taxon>Heterobranchia</taxon>
        <taxon>Euthyneura</taxon>
        <taxon>Panpulmonata</taxon>
        <taxon>Sacoglossa</taxon>
        <taxon>Placobranchoidea</taxon>
        <taxon>Plakobranchidae</taxon>
        <taxon>Elysia</taxon>
    </lineage>
</organism>
<sequence length="691" mass="77713">MHCLKQPRPTLTQRTPHPAGTMKGGVLLALGIALLASTSYAAEPCGARGRSCVKGQAECVDGQCVCKAPYKLGDGAFGCFKRNTFVAQILNDPMLVNFNNESVQFPYPCRYLSTHVYSDLQNKSKDVIGSCEYMIHSFNAKYRGKFFLHGFDVALNIKYDNGQSVKLSSRHYGVARFGSYTFKTQGTVGKFYENGPFQNDDITYKDNVNGVKVKVRRDRDNNQLIYDAKRCGLRITFVPYDIKDRRAQVSIPGMAISVNKANNPKWLSKDQVMALPPKFFFEDKVISKLSVEESMFVRAAKTKYIHNMPMKHKGKCDTLRKSVLKCRRSELRKAMQNCYWMLKQPRFIYCMDKSKSARNILRLLSKCVRVWCAGARCSDAQDMIIKAGCDTVRDVEELPAFISGAMCPTNGQTNIFASNSHLAVDRHTLRLPDAQSTLVDEQTKDFNWSKNSITMGFSTWLALVLSLLALTFPHVRSLLYCPEGTRLTLGGERQHEACEPCLEGSYNSLRRHRNQTCTKCTRFNPYSPYQILLRNCTRTNDTVIRCVDGFFQDSDSGWFDCVKCYDCKDQFEAEPCTWNENTKCCPQEGMRVVNGVCSFPTTSPNPTTTSAAAQDDPLPTNVNVGPLLTHVNVGCETCTRNLNALRSAQPARGEAIMLIVLAFISLSSLIVLLLAWSYLGRLVTRCLRSHR</sequence>
<dbReference type="GO" id="GO:0016020">
    <property type="term" value="C:membrane"/>
    <property type="evidence" value="ECO:0007669"/>
    <property type="project" value="UniProtKB-SubCell"/>
</dbReference>
<evidence type="ECO:0000256" key="8">
    <source>
        <dbReference type="SAM" id="Phobius"/>
    </source>
</evidence>
<dbReference type="PROSITE" id="PS00652">
    <property type="entry name" value="TNFR_NGFR_1"/>
    <property type="match status" value="1"/>
</dbReference>
<evidence type="ECO:0000256" key="6">
    <source>
        <dbReference type="ARBA" id="ARBA00023180"/>
    </source>
</evidence>
<dbReference type="SMART" id="SM00208">
    <property type="entry name" value="TNFR"/>
    <property type="match status" value="2"/>
</dbReference>
<reference evidence="11" key="1">
    <citation type="journal article" date="2023" name="G3 (Bethesda)">
        <title>A reference genome for the long-term kleptoplast-retaining sea slug Elysia crispata morphotype clarki.</title>
        <authorList>
            <person name="Eastman K.E."/>
            <person name="Pendleton A.L."/>
            <person name="Shaikh M.A."/>
            <person name="Suttiyut T."/>
            <person name="Ogas R."/>
            <person name="Tomko P."/>
            <person name="Gavelis G."/>
            <person name="Widhalm J.R."/>
            <person name="Wisecaver J.H."/>
        </authorList>
    </citation>
    <scope>NUCLEOTIDE SEQUENCE</scope>
    <source>
        <strain evidence="11">ECLA1</strain>
    </source>
</reference>
<feature type="domain" description="TNFR-Cys" evidence="10">
    <location>
        <begin position="545"/>
        <end position="584"/>
    </location>
</feature>
<dbReference type="InterPro" id="IPR052491">
    <property type="entry name" value="TNFRSF10"/>
</dbReference>
<keyword evidence="3 8" id="KW-0472">Membrane</keyword>
<dbReference type="PROSITE" id="PS50050">
    <property type="entry name" value="TNFR_NGFR_2"/>
    <property type="match status" value="1"/>
</dbReference>
<feature type="repeat" description="TNFR-Cys" evidence="7">
    <location>
        <begin position="545"/>
        <end position="584"/>
    </location>
</feature>
<dbReference type="Gene3D" id="2.10.50.10">
    <property type="entry name" value="Tumor Necrosis Factor Receptor, subunit A, domain 2"/>
    <property type="match status" value="1"/>
</dbReference>
<comment type="caution">
    <text evidence="7">Lacks conserved residue(s) required for the propagation of feature annotation.</text>
</comment>
<evidence type="ECO:0000313" key="11">
    <source>
        <dbReference type="EMBL" id="KAK3754183.1"/>
    </source>
</evidence>
<evidence type="ECO:0000313" key="12">
    <source>
        <dbReference type="Proteomes" id="UP001283361"/>
    </source>
</evidence>
<evidence type="ECO:0000259" key="10">
    <source>
        <dbReference type="PROSITE" id="PS50050"/>
    </source>
</evidence>
<protein>
    <recommendedName>
        <fullName evidence="10">TNFR-Cys domain-containing protein</fullName>
    </recommendedName>
</protein>
<evidence type="ECO:0000256" key="2">
    <source>
        <dbReference type="ARBA" id="ARBA00022737"/>
    </source>
</evidence>
<evidence type="ECO:0000256" key="3">
    <source>
        <dbReference type="ARBA" id="ARBA00023136"/>
    </source>
</evidence>
<gene>
    <name evidence="11" type="ORF">RRG08_028150</name>
</gene>
<evidence type="ECO:0000256" key="4">
    <source>
        <dbReference type="ARBA" id="ARBA00023157"/>
    </source>
</evidence>
<feature type="disulfide bond" evidence="7">
    <location>
        <begin position="546"/>
        <end position="561"/>
    </location>
</feature>
<evidence type="ECO:0000256" key="7">
    <source>
        <dbReference type="PROSITE-ProRule" id="PRU00206"/>
    </source>
</evidence>
<keyword evidence="8" id="KW-1133">Transmembrane helix</keyword>
<keyword evidence="4 7" id="KW-1015">Disulfide bond</keyword>
<keyword evidence="8" id="KW-0812">Transmembrane</keyword>
<keyword evidence="5" id="KW-0675">Receptor</keyword>
<dbReference type="EMBL" id="JAWDGP010005685">
    <property type="protein sequence ID" value="KAK3754183.1"/>
    <property type="molecule type" value="Genomic_DNA"/>
</dbReference>
<evidence type="ECO:0000256" key="1">
    <source>
        <dbReference type="ARBA" id="ARBA00004370"/>
    </source>
</evidence>
<dbReference type="Proteomes" id="UP001283361">
    <property type="component" value="Unassembled WGS sequence"/>
</dbReference>
<keyword evidence="12" id="KW-1185">Reference proteome</keyword>
<feature type="transmembrane region" description="Helical" evidence="8">
    <location>
        <begin position="655"/>
        <end position="679"/>
    </location>
</feature>
<feature type="chain" id="PRO_5042146923" description="TNFR-Cys domain-containing protein" evidence="9">
    <location>
        <begin position="42"/>
        <end position="691"/>
    </location>
</feature>
<dbReference type="AlphaFoldDB" id="A0AAE0YQM0"/>
<keyword evidence="9" id="KW-0732">Signal</keyword>
<proteinExistence type="predicted"/>
<keyword evidence="2" id="KW-0677">Repeat</keyword>
<dbReference type="InterPro" id="IPR001368">
    <property type="entry name" value="TNFR/NGFR_Cys_rich_reg"/>
</dbReference>
<feature type="signal peptide" evidence="9">
    <location>
        <begin position="1"/>
        <end position="41"/>
    </location>
</feature>
<accession>A0AAE0YQM0</accession>
<comment type="subcellular location">
    <subcellularLocation>
        <location evidence="1">Membrane</location>
    </subcellularLocation>
</comment>